<gene>
    <name evidence="2" type="ORF">RRG08_054099</name>
</gene>
<feature type="compositionally biased region" description="Basic and acidic residues" evidence="1">
    <location>
        <begin position="21"/>
        <end position="56"/>
    </location>
</feature>
<protein>
    <submittedName>
        <fullName evidence="2">Uncharacterized protein</fullName>
    </submittedName>
</protein>
<comment type="caution">
    <text evidence="2">The sequence shown here is derived from an EMBL/GenBank/DDBJ whole genome shotgun (WGS) entry which is preliminary data.</text>
</comment>
<proteinExistence type="predicted"/>
<evidence type="ECO:0000313" key="3">
    <source>
        <dbReference type="Proteomes" id="UP001283361"/>
    </source>
</evidence>
<dbReference type="Proteomes" id="UP001283361">
    <property type="component" value="Unassembled WGS sequence"/>
</dbReference>
<evidence type="ECO:0000313" key="2">
    <source>
        <dbReference type="EMBL" id="KAK3767051.1"/>
    </source>
</evidence>
<organism evidence="2 3">
    <name type="scientific">Elysia crispata</name>
    <name type="common">lettuce slug</name>
    <dbReference type="NCBI Taxonomy" id="231223"/>
    <lineage>
        <taxon>Eukaryota</taxon>
        <taxon>Metazoa</taxon>
        <taxon>Spiralia</taxon>
        <taxon>Lophotrochozoa</taxon>
        <taxon>Mollusca</taxon>
        <taxon>Gastropoda</taxon>
        <taxon>Heterobranchia</taxon>
        <taxon>Euthyneura</taxon>
        <taxon>Panpulmonata</taxon>
        <taxon>Sacoglossa</taxon>
        <taxon>Placobranchoidea</taxon>
        <taxon>Plakobranchidae</taxon>
        <taxon>Elysia</taxon>
    </lineage>
</organism>
<sequence length="134" mass="15611">MLSQRHSGRQTETDAQSKAPRKTDQDRCSVKGTQEDRLGRRQEDKEGRRPRAEKKIRGGNLRHPITSKMPRHTQMCRSKHTPRYFKTSPNTSRHSKVPQHIPRHLDTLKGTSTQPKIPRHTQRYLNTSQDTSTH</sequence>
<keyword evidence="3" id="KW-1185">Reference proteome</keyword>
<reference evidence="2" key="1">
    <citation type="journal article" date="2023" name="G3 (Bethesda)">
        <title>A reference genome for the long-term kleptoplast-retaining sea slug Elysia crispata morphotype clarki.</title>
        <authorList>
            <person name="Eastman K.E."/>
            <person name="Pendleton A.L."/>
            <person name="Shaikh M.A."/>
            <person name="Suttiyut T."/>
            <person name="Ogas R."/>
            <person name="Tomko P."/>
            <person name="Gavelis G."/>
            <person name="Widhalm J.R."/>
            <person name="Wisecaver J.H."/>
        </authorList>
    </citation>
    <scope>NUCLEOTIDE SEQUENCE</scope>
    <source>
        <strain evidence="2">ECLA1</strain>
    </source>
</reference>
<dbReference type="AlphaFoldDB" id="A0AAE0ZE09"/>
<feature type="compositionally biased region" description="Polar residues" evidence="1">
    <location>
        <begin position="123"/>
        <end position="134"/>
    </location>
</feature>
<feature type="region of interest" description="Disordered" evidence="1">
    <location>
        <begin position="1"/>
        <end position="134"/>
    </location>
</feature>
<dbReference type="EMBL" id="JAWDGP010004172">
    <property type="protein sequence ID" value="KAK3767051.1"/>
    <property type="molecule type" value="Genomic_DNA"/>
</dbReference>
<evidence type="ECO:0000256" key="1">
    <source>
        <dbReference type="SAM" id="MobiDB-lite"/>
    </source>
</evidence>
<name>A0AAE0ZE09_9GAST</name>
<accession>A0AAE0ZE09</accession>